<dbReference type="EMBL" id="CANTUO010000003">
    <property type="protein sequence ID" value="CAI5759087.1"/>
    <property type="molecule type" value="Genomic_DNA"/>
</dbReference>
<dbReference type="PANTHER" id="PTHR42342">
    <property type="entry name" value="STATIONARY PHASE PROTEIN 5"/>
    <property type="match status" value="1"/>
</dbReference>
<dbReference type="PANTHER" id="PTHR42342:SF1">
    <property type="entry name" value="STATIONARY PHASE PROTEIN 5"/>
    <property type="match status" value="1"/>
</dbReference>
<dbReference type="OrthoDB" id="416253at2759"/>
<gene>
    <name evidence="1" type="ORF">CANVERA_P3596</name>
</gene>
<dbReference type="AlphaFoldDB" id="A0A9W4TXX2"/>
<comment type="caution">
    <text evidence="1">The sequence shown here is derived from an EMBL/GenBank/DDBJ whole genome shotgun (WGS) entry which is preliminary data.</text>
</comment>
<accession>A0A9W4TXX2</accession>
<proteinExistence type="predicted"/>
<protein>
    <recommendedName>
        <fullName evidence="3">Stationary phase protein 5</fullName>
    </recommendedName>
</protein>
<name>A0A9W4TXX2_9ASCO</name>
<evidence type="ECO:0000313" key="2">
    <source>
        <dbReference type="Proteomes" id="UP001152885"/>
    </source>
</evidence>
<keyword evidence="2" id="KW-1185">Reference proteome</keyword>
<evidence type="ECO:0008006" key="3">
    <source>
        <dbReference type="Google" id="ProtNLM"/>
    </source>
</evidence>
<dbReference type="InterPro" id="IPR038816">
    <property type="entry name" value="Stationary_phase_5"/>
</dbReference>
<dbReference type="GO" id="GO:0070628">
    <property type="term" value="F:proteasome binding"/>
    <property type="evidence" value="ECO:0007669"/>
    <property type="project" value="InterPro"/>
</dbReference>
<dbReference type="GO" id="GO:0043248">
    <property type="term" value="P:proteasome assembly"/>
    <property type="evidence" value="ECO:0007669"/>
    <property type="project" value="TreeGrafter"/>
</dbReference>
<dbReference type="Proteomes" id="UP001152885">
    <property type="component" value="Unassembled WGS sequence"/>
</dbReference>
<evidence type="ECO:0000313" key="1">
    <source>
        <dbReference type="EMBL" id="CAI5759087.1"/>
    </source>
</evidence>
<sequence>MFKNILQKTRNLSRRLSKSLEELSRNLQQPRHPSPQFQPVRVPVHNQRPRQFVRNFSTYHSFNYNTWSYSRYYKSKILTLLKHQNFMFHNFSQTYQSTFRLKMYNVNLKFTYRTLFNGLKEKFQVYNNSQNNTQDSFNPSLRLNLKLSSKNHQLTLRLSKSESSATQIENLKAKNLQSSTFLEIPLQFSLSIPQESILSDEIVEEVMFNIKLFEKKLKDFKNDLKGLFDLGELPIKYISSRNVFRIYFPNCDRERLEILLKDKDIIGGVIVEEEAIVDIKPRIVEYDSDILSTSIDSNTISSDVLPSSNSNISPLSENSIIRPTNELMTINNISINDDYHWV</sequence>
<reference evidence="1" key="1">
    <citation type="submission" date="2022-12" db="EMBL/GenBank/DDBJ databases">
        <authorList>
            <person name="Brejova B."/>
        </authorList>
    </citation>
    <scope>NUCLEOTIDE SEQUENCE</scope>
</reference>
<organism evidence="1 2">
    <name type="scientific">Candida verbasci</name>
    <dbReference type="NCBI Taxonomy" id="1227364"/>
    <lineage>
        <taxon>Eukaryota</taxon>
        <taxon>Fungi</taxon>
        <taxon>Dikarya</taxon>
        <taxon>Ascomycota</taxon>
        <taxon>Saccharomycotina</taxon>
        <taxon>Pichiomycetes</taxon>
        <taxon>Debaryomycetaceae</taxon>
        <taxon>Candida/Lodderomyces clade</taxon>
        <taxon>Candida</taxon>
    </lineage>
</organism>